<dbReference type="PANTHER" id="PTHR30602:SF12">
    <property type="entry name" value="AMINO-ACID ACETYLTRANSFERASE NAGS1, CHLOROPLASTIC-RELATED"/>
    <property type="match status" value="1"/>
</dbReference>
<dbReference type="Gene3D" id="3.40.1160.10">
    <property type="entry name" value="Acetylglutamate kinase-like"/>
    <property type="match status" value="1"/>
</dbReference>
<dbReference type="NCBIfam" id="TIGR01890">
    <property type="entry name" value="N-Ac-Glu-synth"/>
    <property type="match status" value="1"/>
</dbReference>
<reference evidence="8 9" key="1">
    <citation type="submission" date="2020-07" db="EMBL/GenBank/DDBJ databases">
        <authorList>
            <person name="Feng X."/>
        </authorList>
    </citation>
    <scope>NUCLEOTIDE SEQUENCE [LARGE SCALE GENOMIC DNA]</scope>
    <source>
        <strain evidence="8 9">JCM23202</strain>
    </source>
</reference>
<evidence type="ECO:0000256" key="1">
    <source>
        <dbReference type="ARBA" id="ARBA00004925"/>
    </source>
</evidence>
<dbReference type="UniPathway" id="UPA00068">
    <property type="reaction ID" value="UER00106"/>
</dbReference>
<evidence type="ECO:0000256" key="4">
    <source>
        <dbReference type="ARBA" id="ARBA00022679"/>
    </source>
</evidence>
<dbReference type="PIRSF" id="PIRSF000423">
    <property type="entry name" value="ArgA"/>
    <property type="match status" value="1"/>
</dbReference>
<evidence type="ECO:0000256" key="2">
    <source>
        <dbReference type="ARBA" id="ARBA00009145"/>
    </source>
</evidence>
<dbReference type="InterPro" id="IPR036393">
    <property type="entry name" value="AceGlu_kinase-like_sf"/>
</dbReference>
<dbReference type="SUPFAM" id="SSF53633">
    <property type="entry name" value="Carbamate kinase-like"/>
    <property type="match status" value="1"/>
</dbReference>
<organism evidence="8 9">
    <name type="scientific">Pelagicoccus albus</name>
    <dbReference type="NCBI Taxonomy" id="415222"/>
    <lineage>
        <taxon>Bacteria</taxon>
        <taxon>Pseudomonadati</taxon>
        <taxon>Verrucomicrobiota</taxon>
        <taxon>Opitutia</taxon>
        <taxon>Puniceicoccales</taxon>
        <taxon>Pelagicoccaceae</taxon>
        <taxon>Pelagicoccus</taxon>
    </lineage>
</organism>
<protein>
    <recommendedName>
        <fullName evidence="3">amino-acid N-acetyltransferase</fullName>
        <ecNumber evidence="3">2.3.1.1</ecNumber>
    </recommendedName>
</protein>
<comment type="catalytic activity">
    <reaction evidence="6">
        <text>L-glutamate + acetyl-CoA = N-acetyl-L-glutamate + CoA + H(+)</text>
        <dbReference type="Rhea" id="RHEA:24292"/>
        <dbReference type="ChEBI" id="CHEBI:15378"/>
        <dbReference type="ChEBI" id="CHEBI:29985"/>
        <dbReference type="ChEBI" id="CHEBI:44337"/>
        <dbReference type="ChEBI" id="CHEBI:57287"/>
        <dbReference type="ChEBI" id="CHEBI:57288"/>
        <dbReference type="EC" id="2.3.1.1"/>
    </reaction>
</comment>
<dbReference type="EMBL" id="JACHVC010000005">
    <property type="protein sequence ID" value="MBC2604832.1"/>
    <property type="molecule type" value="Genomic_DNA"/>
</dbReference>
<dbReference type="InterPro" id="IPR010167">
    <property type="entry name" value="NH2A_AcTrfase"/>
</dbReference>
<proteinExistence type="inferred from homology"/>
<sequence length="437" mass="48498">MEASDSQELIKPTDLRGILNYVPRFLGQTFVVALDGSIIESDNLPNLLLDIAVLRSLQINIVIVHGIGKQLADLSSLREVVPSNVDGSGATDEATLDLAIRASSRVSHQILEALTKAKLKCAITNSIKAKPVGILKGVDLLNTGKTDQIDGDFLNHLIAQNIIPIIQPIGFDRNGHTLRINSDALAVDLAIALGATKILYLSHENGFNLGGRLTQQIPVGDLERFISEKEFEALSPTLQSKARHALRGVKAEISRIHILDGHIHDGLIREVFSNEGVGTLIYGNEYQQIRQAKRDEVPLVYHLTRSGVAREELVERTMASIEEKIDRYYVYEVDGNIMACVLLEKFEEDPGLREVCSLFVHPFYQRKGIGRKLVRFACQLAEQEGAERVIALSTQTQNFFTSLLGFEEVDAQILPPKRKARYDSSKRKSKVLLKTFS</sequence>
<dbReference type="HAMAP" id="MF_01105">
    <property type="entry name" value="N_acetyl_glu_synth"/>
    <property type="match status" value="1"/>
</dbReference>
<evidence type="ECO:0000259" key="7">
    <source>
        <dbReference type="PROSITE" id="PS51186"/>
    </source>
</evidence>
<dbReference type="AlphaFoldDB" id="A0A7X1B3H3"/>
<dbReference type="EC" id="2.3.1.1" evidence="3"/>
<dbReference type="Gene3D" id="3.40.630.30">
    <property type="match status" value="1"/>
</dbReference>
<name>A0A7X1B3H3_9BACT</name>
<dbReference type="InterPro" id="IPR016181">
    <property type="entry name" value="Acyl_CoA_acyltransferase"/>
</dbReference>
<evidence type="ECO:0000256" key="6">
    <source>
        <dbReference type="ARBA" id="ARBA00048372"/>
    </source>
</evidence>
<dbReference type="Pfam" id="PF00696">
    <property type="entry name" value="AA_kinase"/>
    <property type="match status" value="1"/>
</dbReference>
<comment type="similarity">
    <text evidence="2">Belongs to the acetyltransferase family. ArgA subfamily.</text>
</comment>
<dbReference type="GO" id="GO:0005737">
    <property type="term" value="C:cytoplasm"/>
    <property type="evidence" value="ECO:0007669"/>
    <property type="project" value="InterPro"/>
</dbReference>
<keyword evidence="4 8" id="KW-0808">Transferase</keyword>
<dbReference type="Pfam" id="PF00583">
    <property type="entry name" value="Acetyltransf_1"/>
    <property type="match status" value="1"/>
</dbReference>
<evidence type="ECO:0000313" key="8">
    <source>
        <dbReference type="EMBL" id="MBC2604832.1"/>
    </source>
</evidence>
<dbReference type="GO" id="GO:0006526">
    <property type="term" value="P:L-arginine biosynthetic process"/>
    <property type="evidence" value="ECO:0007669"/>
    <property type="project" value="UniProtKB-UniPathway"/>
</dbReference>
<evidence type="ECO:0000256" key="3">
    <source>
        <dbReference type="ARBA" id="ARBA00012697"/>
    </source>
</evidence>
<dbReference type="InterPro" id="IPR001048">
    <property type="entry name" value="Asp/Glu/Uridylate_kinase"/>
</dbReference>
<evidence type="ECO:0000256" key="5">
    <source>
        <dbReference type="ARBA" id="ARBA00023315"/>
    </source>
</evidence>
<dbReference type="GO" id="GO:0004042">
    <property type="term" value="F:L-glutamate N-acetyltransferase activity"/>
    <property type="evidence" value="ECO:0007669"/>
    <property type="project" value="InterPro"/>
</dbReference>
<dbReference type="PANTHER" id="PTHR30602">
    <property type="entry name" value="AMINO-ACID ACETYLTRANSFERASE"/>
    <property type="match status" value="1"/>
</dbReference>
<comment type="pathway">
    <text evidence="1">Amino-acid biosynthesis; L-arginine biosynthesis; N(2)-acetyl-L-ornithine from L-glutamate: step 1/4.</text>
</comment>
<evidence type="ECO:0000313" key="9">
    <source>
        <dbReference type="Proteomes" id="UP000526501"/>
    </source>
</evidence>
<feature type="domain" description="N-acetyltransferase" evidence="7">
    <location>
        <begin position="287"/>
        <end position="428"/>
    </location>
</feature>
<dbReference type="RefSeq" id="WP_185658729.1">
    <property type="nucleotide sequence ID" value="NZ_CAWPOO010000005.1"/>
</dbReference>
<keyword evidence="9" id="KW-1185">Reference proteome</keyword>
<keyword evidence="5 8" id="KW-0012">Acyltransferase</keyword>
<dbReference type="InterPro" id="IPR000182">
    <property type="entry name" value="GNAT_dom"/>
</dbReference>
<gene>
    <name evidence="8" type="primary">argA</name>
    <name evidence="8" type="ORF">H5P27_02130</name>
</gene>
<dbReference type="Proteomes" id="UP000526501">
    <property type="component" value="Unassembled WGS sequence"/>
</dbReference>
<dbReference type="PROSITE" id="PS51186">
    <property type="entry name" value="GNAT"/>
    <property type="match status" value="1"/>
</dbReference>
<dbReference type="SUPFAM" id="SSF55729">
    <property type="entry name" value="Acyl-CoA N-acyltransferases (Nat)"/>
    <property type="match status" value="1"/>
</dbReference>
<dbReference type="CDD" id="cd04301">
    <property type="entry name" value="NAT_SF"/>
    <property type="match status" value="1"/>
</dbReference>
<accession>A0A7X1B3H3</accession>
<comment type="caution">
    <text evidence="8">The sequence shown here is derived from an EMBL/GenBank/DDBJ whole genome shotgun (WGS) entry which is preliminary data.</text>
</comment>